<comment type="caution">
    <text evidence="1">The sequence shown here is derived from an EMBL/GenBank/DDBJ whole genome shotgun (WGS) entry which is preliminary data.</text>
</comment>
<evidence type="ECO:0000313" key="2">
    <source>
        <dbReference type="Proteomes" id="UP000190312"/>
    </source>
</evidence>
<sequence>MAPNGLRASEIVNNGLPDLFRGINHTTNDATHDLLFNGALMPWPNFHQDVETAYLNFAWIPRIIDHQQASGRVSNWNLQFEQTAVGDETGVQGRWGQHVNQVMSAVFLSQNINIQIGGFRATTSSYSKVPDMAGASRATGALRFVGELKTPWVEQHVLSEAMGDDHTFRHILGQIAQYMQGTKAIYGVMSTYDEVIFLRQMPDPTTGWRLE</sequence>
<reference evidence="1 2" key="1">
    <citation type="submission" date="2016-10" db="EMBL/GenBank/DDBJ databases">
        <title>Genome sequencing of Aspergillus oryzae BCC7051.</title>
        <authorList>
            <person name="Thammarongtham C."/>
            <person name="Vorapreeda T."/>
            <person name="Nookaew I."/>
            <person name="Srisuk T."/>
            <person name="Land M."/>
            <person name="Jeennor S."/>
            <person name="Laoteng K."/>
        </authorList>
    </citation>
    <scope>NUCLEOTIDE SEQUENCE [LARGE SCALE GENOMIC DNA]</scope>
    <source>
        <strain evidence="1 2">BCC7051</strain>
    </source>
</reference>
<protein>
    <submittedName>
        <fullName evidence="1">Uncharacterized protein</fullName>
    </submittedName>
</protein>
<proteinExistence type="predicted"/>
<accession>A0A1S9DFE5</accession>
<dbReference type="Proteomes" id="UP000190312">
    <property type="component" value="Unassembled WGS sequence"/>
</dbReference>
<organism evidence="1 2">
    <name type="scientific">Aspergillus oryzae</name>
    <name type="common">Yellow koji mold</name>
    <dbReference type="NCBI Taxonomy" id="5062"/>
    <lineage>
        <taxon>Eukaryota</taxon>
        <taxon>Fungi</taxon>
        <taxon>Dikarya</taxon>
        <taxon>Ascomycota</taxon>
        <taxon>Pezizomycotina</taxon>
        <taxon>Eurotiomycetes</taxon>
        <taxon>Eurotiomycetidae</taxon>
        <taxon>Eurotiales</taxon>
        <taxon>Aspergillaceae</taxon>
        <taxon>Aspergillus</taxon>
        <taxon>Aspergillus subgen. Circumdati</taxon>
    </lineage>
</organism>
<gene>
    <name evidence="1" type="ORF">OAory_01042490</name>
</gene>
<name>A0A1S9DFE5_ASPOZ</name>
<dbReference type="EMBL" id="MKZY01000006">
    <property type="protein sequence ID" value="OOO07749.1"/>
    <property type="molecule type" value="Genomic_DNA"/>
</dbReference>
<dbReference type="VEuPathDB" id="FungiDB:AO090010000601"/>
<dbReference type="AlphaFoldDB" id="A0A1S9DFE5"/>
<dbReference type="OrthoDB" id="3796275at2759"/>
<evidence type="ECO:0000313" key="1">
    <source>
        <dbReference type="EMBL" id="OOO07749.1"/>
    </source>
</evidence>